<dbReference type="Pfam" id="PF14378">
    <property type="entry name" value="PAP2_3"/>
    <property type="match status" value="1"/>
</dbReference>
<evidence type="ECO:0000313" key="4">
    <source>
        <dbReference type="Proteomes" id="UP000323300"/>
    </source>
</evidence>
<feature type="transmembrane region" description="Helical" evidence="1">
    <location>
        <begin position="276"/>
        <end position="295"/>
    </location>
</feature>
<dbReference type="EMBL" id="FOSL01000019">
    <property type="protein sequence ID" value="SFK95586.1"/>
    <property type="molecule type" value="Genomic_DNA"/>
</dbReference>
<dbReference type="AlphaFoldDB" id="A0A1I4DU58"/>
<keyword evidence="1" id="KW-1133">Transmembrane helix</keyword>
<feature type="transmembrane region" description="Helical" evidence="1">
    <location>
        <begin position="64"/>
        <end position="84"/>
    </location>
</feature>
<name>A0A1I4DU58_9HYPH</name>
<proteinExistence type="predicted"/>
<evidence type="ECO:0000313" key="3">
    <source>
        <dbReference type="EMBL" id="SFK95586.1"/>
    </source>
</evidence>
<feature type="transmembrane region" description="Helical" evidence="1">
    <location>
        <begin position="157"/>
        <end position="176"/>
    </location>
</feature>
<gene>
    <name evidence="3" type="ORF">SAMN04488498_11913</name>
</gene>
<feature type="transmembrane region" description="Helical" evidence="1">
    <location>
        <begin position="38"/>
        <end position="57"/>
    </location>
</feature>
<feature type="domain" description="Inositolphosphotransferase Aur1/Ipt1" evidence="2">
    <location>
        <begin position="100"/>
        <end position="288"/>
    </location>
</feature>
<accession>A0A1I4DU58</accession>
<dbReference type="InterPro" id="IPR026841">
    <property type="entry name" value="Aur1/Ipt1"/>
</dbReference>
<evidence type="ECO:0000259" key="2">
    <source>
        <dbReference type="Pfam" id="PF14378"/>
    </source>
</evidence>
<feature type="transmembrane region" description="Helical" evidence="1">
    <location>
        <begin position="226"/>
        <end position="245"/>
    </location>
</feature>
<sequence>MLRFHPAERTIMLATAALAVACFVLAYLKDVGIEPWTFTATGIFAVVAIALGQFYRIVRDGERIALTAIAIGLFAPWTFVGWTYNILLLPRYAAPIDPILVQADALFGYSWPAICAWIAQYPQISELLRQVYNLTLVQLLFTFMFLGFALDRPRLHAAAMAMVLASLMTIFCWGMFPSNGASAYWTLDPAIDRIVRPVVDSSYGAELNRQLVEGVRSVSDVKATGLIGFPSFHTVMALMTLVAAWPYRIARLVLIVVNAALFPAILIHGGHNLMDVFGGVAVTLISWFLAVRIYGAQDAHEKARTGAALASSPVQAA</sequence>
<organism evidence="3 4">
    <name type="scientific">Neomesorhizobium albiziae</name>
    <dbReference type="NCBI Taxonomy" id="335020"/>
    <lineage>
        <taxon>Bacteria</taxon>
        <taxon>Pseudomonadati</taxon>
        <taxon>Pseudomonadota</taxon>
        <taxon>Alphaproteobacteria</taxon>
        <taxon>Hyphomicrobiales</taxon>
        <taxon>Phyllobacteriaceae</taxon>
        <taxon>Neomesorhizobium</taxon>
    </lineage>
</organism>
<keyword evidence="4" id="KW-1185">Reference proteome</keyword>
<dbReference type="GO" id="GO:0016020">
    <property type="term" value="C:membrane"/>
    <property type="evidence" value="ECO:0007669"/>
    <property type="project" value="UniProtKB-SubCell"/>
</dbReference>
<protein>
    <submittedName>
        <fullName evidence="3">PAP2 superfamily protein</fullName>
    </submittedName>
</protein>
<keyword evidence="1" id="KW-0472">Membrane</keyword>
<keyword evidence="1" id="KW-0812">Transmembrane</keyword>
<feature type="transmembrane region" description="Helical" evidence="1">
    <location>
        <begin position="131"/>
        <end position="150"/>
    </location>
</feature>
<dbReference type="PROSITE" id="PS51257">
    <property type="entry name" value="PROKAR_LIPOPROTEIN"/>
    <property type="match status" value="1"/>
</dbReference>
<evidence type="ECO:0000256" key="1">
    <source>
        <dbReference type="SAM" id="Phobius"/>
    </source>
</evidence>
<feature type="transmembrane region" description="Helical" evidence="1">
    <location>
        <begin position="252"/>
        <end position="270"/>
    </location>
</feature>
<reference evidence="3 4" key="1">
    <citation type="submission" date="2016-10" db="EMBL/GenBank/DDBJ databases">
        <authorList>
            <person name="Varghese N."/>
            <person name="Submissions S."/>
        </authorList>
    </citation>
    <scope>NUCLEOTIDE SEQUENCE [LARGE SCALE GENOMIC DNA]</scope>
    <source>
        <strain evidence="3 4">DSM 21822</strain>
    </source>
</reference>
<dbReference type="Proteomes" id="UP000323300">
    <property type="component" value="Unassembled WGS sequence"/>
</dbReference>